<accession>A0A9F5N2D3</accession>
<keyword evidence="2" id="KW-1185">Reference proteome</keyword>
<feature type="region of interest" description="Disordered" evidence="1">
    <location>
        <begin position="51"/>
        <end position="70"/>
    </location>
</feature>
<feature type="region of interest" description="Disordered" evidence="1">
    <location>
        <begin position="83"/>
        <end position="103"/>
    </location>
</feature>
<name>A0A9F5N2D3_PYTBI</name>
<evidence type="ECO:0000313" key="3">
    <source>
        <dbReference type="RefSeq" id="XP_007445281.2"/>
    </source>
</evidence>
<sequence length="125" mass="14213">MPLQITAQDLLNVKLKKTHSEPAMDKKRSPSQRRKALITLKDLQSIRLQSKAPQPLPRVTNLFNTPSKDGLDFRKHLKKVAIKRSPGGTPMNNKENIETGTGLTPIMTQALRRKFQARPPRNMYC</sequence>
<gene>
    <name evidence="3 4" type="primary">LOC103048828</name>
</gene>
<dbReference type="GeneID" id="103048828"/>
<dbReference type="OrthoDB" id="10066480at2759"/>
<dbReference type="PANTHER" id="PTHR23330:SF9">
    <property type="entry name" value="PROLINE-RICH PROTEIN 11"/>
    <property type="match status" value="1"/>
</dbReference>
<dbReference type="PANTHER" id="PTHR23330">
    <property type="entry name" value="P300 TRANSCRIPTIONAL COFACTOR JMY-RELATED"/>
    <property type="match status" value="1"/>
</dbReference>
<protein>
    <submittedName>
        <fullName evidence="3 4">Proline-rich protein 11-like</fullName>
    </submittedName>
</protein>
<dbReference type="RefSeq" id="XP_025033291.1">
    <property type="nucleotide sequence ID" value="XM_025177523.1"/>
</dbReference>
<dbReference type="KEGG" id="pbi:103048828"/>
<dbReference type="Proteomes" id="UP000695026">
    <property type="component" value="Unplaced"/>
</dbReference>
<dbReference type="GO" id="GO:0005737">
    <property type="term" value="C:cytoplasm"/>
    <property type="evidence" value="ECO:0007669"/>
    <property type="project" value="TreeGrafter"/>
</dbReference>
<dbReference type="AlphaFoldDB" id="A0A9F5N2D3"/>
<evidence type="ECO:0000313" key="2">
    <source>
        <dbReference type="Proteomes" id="UP000695026"/>
    </source>
</evidence>
<proteinExistence type="predicted"/>
<evidence type="ECO:0000313" key="4">
    <source>
        <dbReference type="RefSeq" id="XP_025033291.1"/>
    </source>
</evidence>
<dbReference type="RefSeq" id="XP_007445281.2">
    <property type="nucleotide sequence ID" value="XM_007445219.2"/>
</dbReference>
<reference evidence="3 4" key="1">
    <citation type="submission" date="2025-04" db="UniProtKB">
        <authorList>
            <consortium name="RefSeq"/>
        </authorList>
    </citation>
    <scope>IDENTIFICATION</scope>
    <source>
        <tissue evidence="3 4">Liver</tissue>
    </source>
</reference>
<evidence type="ECO:0000256" key="1">
    <source>
        <dbReference type="SAM" id="MobiDB-lite"/>
    </source>
</evidence>
<dbReference type="GO" id="GO:0005634">
    <property type="term" value="C:nucleus"/>
    <property type="evidence" value="ECO:0007669"/>
    <property type="project" value="TreeGrafter"/>
</dbReference>
<organism evidence="2 4">
    <name type="scientific">Python bivittatus</name>
    <name type="common">Burmese python</name>
    <name type="synonym">Python molurus bivittatus</name>
    <dbReference type="NCBI Taxonomy" id="176946"/>
    <lineage>
        <taxon>Eukaryota</taxon>
        <taxon>Metazoa</taxon>
        <taxon>Chordata</taxon>
        <taxon>Craniata</taxon>
        <taxon>Vertebrata</taxon>
        <taxon>Euteleostomi</taxon>
        <taxon>Lepidosauria</taxon>
        <taxon>Squamata</taxon>
        <taxon>Bifurcata</taxon>
        <taxon>Unidentata</taxon>
        <taxon>Episquamata</taxon>
        <taxon>Toxicofera</taxon>
        <taxon>Serpentes</taxon>
        <taxon>Henophidia</taxon>
        <taxon>Pythonidae</taxon>
        <taxon>Python</taxon>
    </lineage>
</organism>
<feature type="compositionally biased region" description="Polar residues" evidence="1">
    <location>
        <begin position="90"/>
        <end position="102"/>
    </location>
</feature>